<evidence type="ECO:0000313" key="6">
    <source>
        <dbReference type="EMBL" id="QDY71274.1"/>
    </source>
</evidence>
<keyword evidence="3" id="KW-0238">DNA-binding</keyword>
<dbReference type="KEGG" id="lit:FPZ52_16440"/>
<dbReference type="GO" id="GO:0000976">
    <property type="term" value="F:transcription cis-regulatory region binding"/>
    <property type="evidence" value="ECO:0007669"/>
    <property type="project" value="TreeGrafter"/>
</dbReference>
<evidence type="ECO:0000313" key="7">
    <source>
        <dbReference type="Proteomes" id="UP000318483"/>
    </source>
</evidence>
<comment type="similarity">
    <text evidence="1">Belongs to the LysR transcriptional regulatory family.</text>
</comment>
<dbReference type="RefSeq" id="WP_146366690.1">
    <property type="nucleotide sequence ID" value="NZ_CP042264.1"/>
</dbReference>
<dbReference type="AlphaFoldDB" id="A0A5B8J038"/>
<evidence type="ECO:0000256" key="2">
    <source>
        <dbReference type="ARBA" id="ARBA00023015"/>
    </source>
</evidence>
<dbReference type="Pfam" id="PF00126">
    <property type="entry name" value="HTH_1"/>
    <property type="match status" value="1"/>
</dbReference>
<dbReference type="OrthoDB" id="9803735at2"/>
<evidence type="ECO:0000256" key="1">
    <source>
        <dbReference type="ARBA" id="ARBA00009437"/>
    </source>
</evidence>
<dbReference type="InterPro" id="IPR005119">
    <property type="entry name" value="LysR_subst-bd"/>
</dbReference>
<dbReference type="Proteomes" id="UP000318483">
    <property type="component" value="Plasmid unnamed3"/>
</dbReference>
<protein>
    <submittedName>
        <fullName evidence="6">LysR family transcriptional regulator</fullName>
    </submittedName>
</protein>
<dbReference type="PANTHER" id="PTHR30126:SF94">
    <property type="entry name" value="LYSR FAMILY TRANSCRIPTIONAL REGULATOR"/>
    <property type="match status" value="1"/>
</dbReference>
<keyword evidence="6" id="KW-0614">Plasmid</keyword>
<feature type="domain" description="HTH lysR-type" evidence="5">
    <location>
        <begin position="1"/>
        <end position="58"/>
    </location>
</feature>
<geneLocation type="plasmid" evidence="6 7">
    <name>unnamed3</name>
</geneLocation>
<evidence type="ECO:0000259" key="5">
    <source>
        <dbReference type="PROSITE" id="PS50931"/>
    </source>
</evidence>
<dbReference type="PRINTS" id="PR00039">
    <property type="entry name" value="HTHLYSR"/>
</dbReference>
<dbReference type="Gene3D" id="3.40.190.290">
    <property type="match status" value="1"/>
</dbReference>
<dbReference type="EMBL" id="CP042264">
    <property type="protein sequence ID" value="QDY71274.1"/>
    <property type="molecule type" value="Genomic_DNA"/>
</dbReference>
<keyword evidence="7" id="KW-1185">Reference proteome</keyword>
<dbReference type="SUPFAM" id="SSF53850">
    <property type="entry name" value="Periplasmic binding protein-like II"/>
    <property type="match status" value="1"/>
</dbReference>
<dbReference type="InterPro" id="IPR036390">
    <property type="entry name" value="WH_DNA-bd_sf"/>
</dbReference>
<name>A0A5B8J038_9RHOB</name>
<keyword evidence="4" id="KW-0804">Transcription</keyword>
<dbReference type="Gene3D" id="1.10.10.10">
    <property type="entry name" value="Winged helix-like DNA-binding domain superfamily/Winged helix DNA-binding domain"/>
    <property type="match status" value="1"/>
</dbReference>
<dbReference type="GO" id="GO:0003700">
    <property type="term" value="F:DNA-binding transcription factor activity"/>
    <property type="evidence" value="ECO:0007669"/>
    <property type="project" value="InterPro"/>
</dbReference>
<keyword evidence="2" id="KW-0805">Transcription regulation</keyword>
<dbReference type="InterPro" id="IPR036388">
    <property type="entry name" value="WH-like_DNA-bd_sf"/>
</dbReference>
<dbReference type="CDD" id="cd05466">
    <property type="entry name" value="PBP2_LTTR_substrate"/>
    <property type="match status" value="1"/>
</dbReference>
<dbReference type="Pfam" id="PF03466">
    <property type="entry name" value="LysR_substrate"/>
    <property type="match status" value="1"/>
</dbReference>
<dbReference type="PROSITE" id="PS50931">
    <property type="entry name" value="HTH_LYSR"/>
    <property type="match status" value="1"/>
</dbReference>
<proteinExistence type="inferred from homology"/>
<accession>A0A5B8J038</accession>
<organism evidence="6 7">
    <name type="scientific">Qingshengfaniella alkalisoli</name>
    <dbReference type="NCBI Taxonomy" id="2599296"/>
    <lineage>
        <taxon>Bacteria</taxon>
        <taxon>Pseudomonadati</taxon>
        <taxon>Pseudomonadota</taxon>
        <taxon>Alphaproteobacteria</taxon>
        <taxon>Rhodobacterales</taxon>
        <taxon>Paracoccaceae</taxon>
        <taxon>Qingshengfaniella</taxon>
    </lineage>
</organism>
<evidence type="ECO:0000256" key="4">
    <source>
        <dbReference type="ARBA" id="ARBA00023163"/>
    </source>
</evidence>
<sequence>MHYQQIRAFHLVAREGSVGRAAEIMGLSQPTVSQHLKGLEGRYGLRLFEKRGRGLALTETGRELANVTDRLMEQVDAIENILTLRPKSAAGRLRVVSDSPPIAVRIVRHLLNEHPDIDVSIRKASVDDAVEALMALRADVGVVVEPLVGTSLEILPFGIERLFACFPAGSGLVRNSVFPLELVSEQTIILREKQSRTRALIERAMGSNDLVPGRVIEIEGAEVVREAVANGLGISFFSESECPPDPRLGYAPVKARRGKTSFVEYVLLRRDRRHVPEIKAFSTAAQILRHGAEAVAKRD</sequence>
<reference evidence="6 7" key="1">
    <citation type="submission" date="2019-07" db="EMBL/GenBank/DDBJ databases">
        <title>Litoreibacter alkalisoli sp. nov., isolated from saline-alkaline soil.</title>
        <authorList>
            <person name="Wang S."/>
            <person name="Xu L."/>
            <person name="Xing Y.-T."/>
            <person name="Sun J.-Q."/>
        </authorList>
    </citation>
    <scope>NUCLEOTIDE SEQUENCE [LARGE SCALE GENOMIC DNA]</scope>
    <source>
        <strain evidence="6 7">LN3S51</strain>
        <plasmid evidence="6 7">unnamed3</plasmid>
    </source>
</reference>
<dbReference type="SUPFAM" id="SSF46785">
    <property type="entry name" value="Winged helix' DNA-binding domain"/>
    <property type="match status" value="1"/>
</dbReference>
<gene>
    <name evidence="6" type="ORF">FPZ52_16440</name>
</gene>
<evidence type="ECO:0000256" key="3">
    <source>
        <dbReference type="ARBA" id="ARBA00023125"/>
    </source>
</evidence>
<dbReference type="InterPro" id="IPR000847">
    <property type="entry name" value="LysR_HTH_N"/>
</dbReference>
<dbReference type="PANTHER" id="PTHR30126">
    <property type="entry name" value="HTH-TYPE TRANSCRIPTIONAL REGULATOR"/>
    <property type="match status" value="1"/>
</dbReference>